<dbReference type="Pfam" id="PF24389">
    <property type="entry name" value="ORC-CDC6-like"/>
    <property type="match status" value="1"/>
</dbReference>
<keyword evidence="2" id="KW-1185">Reference proteome</keyword>
<name>A0A348AMD9_9FIRM</name>
<accession>A0A348AMD9</accession>
<proteinExistence type="predicted"/>
<dbReference type="AlphaFoldDB" id="A0A348AMD9"/>
<dbReference type="InterPro" id="IPR056955">
    <property type="entry name" value="ORC-CDC6-like"/>
</dbReference>
<sequence length="646" mass="75468">MLNQYNPFKDNRTEQMRDLWKYYVPFPGLDGAGKPIVVEGGRGSGKTMFFQCNSWRQILSQIRKSEQPTSYLFDKYDFVGIYYRVDTTFVSSMRNREETDWSSIFETYLSICVLQEILELILIVRNDMAIDETEINNFVVDFSKRLNPNSRVDTLLEFRHEIDLYLDAIEDRINGLENNDSFKVRWVNAHRIIRDICIACNRMLKRDILFKIFVDEYETLQDYQQKIINTLIKHSTLPVIFNIGLRPQGMRTNETISATETIEAPHDYEMLTLGIEGSAIYPKILKEICKKRIALGKEQGKIPKSAPEEIEFYLGSYSLEYELERINRFPSLLPHLKKLRLLIQEIGKTEDIPKQKIEECVSILCDQAPSLNSRLHYALLCKKTPFTPTLCELYEAYSSNSKRYNDWMHNRKFGLIFLLCKEAKKEKMYYGFEVYTALSSNIVRYFLELCEQVFRIAFLSNYSWDTMIVPEIQTEAARYVSEYKVVDIAGYEPFGKELRLFIQYIGQIFYRLHTAENNTLGEPEPNHFNTKDLSLSNQTKRLISSAIMWNVLQEGEPTKRKQSKLSPETVDYYINKIYVPYFGISYRNQRKIQLDVDILNQLLSGDEGEAKAGFRNFFKLKEDQPVISENPTHQVSLFDFGQGGGV</sequence>
<gene>
    <name evidence="1" type="ORF">MAMMFC1_02922</name>
</gene>
<dbReference type="OrthoDB" id="2080613at2"/>
<reference evidence="1 2" key="1">
    <citation type="journal article" date="2018" name="Int. J. Syst. Evol. Microbiol.">
        <title>Methylomusa anaerophila gen. nov., sp. nov., an anaerobic methanol-utilizing bacterium isolated from a microbial fuel cell.</title>
        <authorList>
            <person name="Amano N."/>
            <person name="Yamamuro A."/>
            <person name="Miyahara M."/>
            <person name="Kouzuma A."/>
            <person name="Abe T."/>
            <person name="Watanabe K."/>
        </authorList>
    </citation>
    <scope>NUCLEOTIDE SEQUENCE [LARGE SCALE GENOMIC DNA]</scope>
    <source>
        <strain evidence="1 2">MMFC1</strain>
    </source>
</reference>
<organism evidence="1 2">
    <name type="scientific">Methylomusa anaerophila</name>
    <dbReference type="NCBI Taxonomy" id="1930071"/>
    <lineage>
        <taxon>Bacteria</taxon>
        <taxon>Bacillati</taxon>
        <taxon>Bacillota</taxon>
        <taxon>Negativicutes</taxon>
        <taxon>Selenomonadales</taxon>
        <taxon>Sporomusaceae</taxon>
        <taxon>Methylomusa</taxon>
    </lineage>
</organism>
<evidence type="ECO:0000313" key="1">
    <source>
        <dbReference type="EMBL" id="BBB92237.1"/>
    </source>
</evidence>
<protein>
    <submittedName>
        <fullName evidence="1">Uncharacterized protein</fullName>
    </submittedName>
</protein>
<dbReference type="RefSeq" id="WP_126309161.1">
    <property type="nucleotide sequence ID" value="NZ_AP018449.1"/>
</dbReference>
<evidence type="ECO:0000313" key="2">
    <source>
        <dbReference type="Proteomes" id="UP000276437"/>
    </source>
</evidence>
<dbReference type="EMBL" id="AP018449">
    <property type="protein sequence ID" value="BBB92237.1"/>
    <property type="molecule type" value="Genomic_DNA"/>
</dbReference>
<dbReference type="KEGG" id="mana:MAMMFC1_02922"/>
<dbReference type="Proteomes" id="UP000276437">
    <property type="component" value="Chromosome"/>
</dbReference>